<dbReference type="EMBL" id="JAIVGD010000013">
    <property type="protein sequence ID" value="KAH0761297.1"/>
    <property type="molecule type" value="Genomic_DNA"/>
</dbReference>
<evidence type="ECO:0000313" key="1">
    <source>
        <dbReference type="EMBL" id="KAH0761297.1"/>
    </source>
</evidence>
<organism evidence="1 2">
    <name type="scientific">Solanum tuberosum</name>
    <name type="common">Potato</name>
    <dbReference type="NCBI Taxonomy" id="4113"/>
    <lineage>
        <taxon>Eukaryota</taxon>
        <taxon>Viridiplantae</taxon>
        <taxon>Streptophyta</taxon>
        <taxon>Embryophyta</taxon>
        <taxon>Tracheophyta</taxon>
        <taxon>Spermatophyta</taxon>
        <taxon>Magnoliopsida</taxon>
        <taxon>eudicotyledons</taxon>
        <taxon>Gunneridae</taxon>
        <taxon>Pentapetalae</taxon>
        <taxon>asterids</taxon>
        <taxon>lamiids</taxon>
        <taxon>Solanales</taxon>
        <taxon>Solanaceae</taxon>
        <taxon>Solanoideae</taxon>
        <taxon>Solaneae</taxon>
        <taxon>Solanum</taxon>
    </lineage>
</organism>
<comment type="caution">
    <text evidence="1">The sequence shown here is derived from an EMBL/GenBank/DDBJ whole genome shotgun (WGS) entry which is preliminary data.</text>
</comment>
<accession>A0ABQ7VB30</accession>
<sequence length="91" mass="10262">MEPTTVTLWGDFAENDGAFLDKLKDGRFGISTIPMSSVLINPIFQKAIDLRDWHEIIEADNKDTTVAPTKAMRRAIEFPLDHILDVLFAES</sequence>
<evidence type="ECO:0000313" key="2">
    <source>
        <dbReference type="Proteomes" id="UP000826656"/>
    </source>
</evidence>
<reference evidence="1 2" key="1">
    <citation type="journal article" date="2021" name="bioRxiv">
        <title>Chromosome-scale and haplotype-resolved genome assembly of a tetraploid potato cultivar.</title>
        <authorList>
            <person name="Sun H."/>
            <person name="Jiao W.-B."/>
            <person name="Krause K."/>
            <person name="Campoy J.A."/>
            <person name="Goel M."/>
            <person name="Folz-Donahue K."/>
            <person name="Kukat C."/>
            <person name="Huettel B."/>
            <person name="Schneeberger K."/>
        </authorList>
    </citation>
    <scope>NUCLEOTIDE SEQUENCE [LARGE SCALE GENOMIC DNA]</scope>
    <source>
        <strain evidence="1">SolTubOtavaFocal</strain>
        <tissue evidence="1">Leaves</tissue>
    </source>
</reference>
<name>A0ABQ7VB30_SOLTU</name>
<gene>
    <name evidence="1" type="ORF">KY290_017370</name>
</gene>
<protein>
    <submittedName>
        <fullName evidence="1">Uncharacterized protein</fullName>
    </submittedName>
</protein>
<dbReference type="Proteomes" id="UP000826656">
    <property type="component" value="Unassembled WGS sequence"/>
</dbReference>
<keyword evidence="2" id="KW-1185">Reference proteome</keyword>
<proteinExistence type="predicted"/>